<organism evidence="6 7">
    <name type="scientific">Parendozoicomonas callyspongiae</name>
    <dbReference type="NCBI Taxonomy" id="2942213"/>
    <lineage>
        <taxon>Bacteria</taxon>
        <taxon>Pseudomonadati</taxon>
        <taxon>Pseudomonadota</taxon>
        <taxon>Gammaproteobacteria</taxon>
        <taxon>Oceanospirillales</taxon>
        <taxon>Endozoicomonadaceae</taxon>
        <taxon>Parendozoicomonas</taxon>
    </lineage>
</organism>
<evidence type="ECO:0000256" key="1">
    <source>
        <dbReference type="ARBA" id="ARBA00004141"/>
    </source>
</evidence>
<evidence type="ECO:0000256" key="3">
    <source>
        <dbReference type="ARBA" id="ARBA00022989"/>
    </source>
</evidence>
<evidence type="ECO:0000256" key="5">
    <source>
        <dbReference type="SAM" id="Phobius"/>
    </source>
</evidence>
<comment type="subcellular location">
    <subcellularLocation>
        <location evidence="1">Membrane</location>
        <topology evidence="1">Multi-pass membrane protein</topology>
    </subcellularLocation>
</comment>
<protein>
    <submittedName>
        <fullName evidence="6">DUF4870 domain-containing protein</fullName>
    </submittedName>
</protein>
<dbReference type="RefSeq" id="WP_249701352.1">
    <property type="nucleotide sequence ID" value="NZ_JAMFLX010000031.1"/>
</dbReference>
<gene>
    <name evidence="6" type="ORF">M3P05_17475</name>
</gene>
<sequence length="121" mass="13192">MNNNIAEQDVANPPAEIPQDSKNLALLSWVGTIFFGFIPGLILYLLKKDDGYVTDQAKEALNWSITVLLATVAAFILTFIVIGALLFPVIGILNLVFCIMGAVAVSKGQPFRVPFTLRLLK</sequence>
<feature type="transmembrane region" description="Helical" evidence="5">
    <location>
        <begin position="26"/>
        <end position="46"/>
    </location>
</feature>
<reference evidence="6 7" key="1">
    <citation type="submission" date="2022-05" db="EMBL/GenBank/DDBJ databases">
        <authorList>
            <person name="Park J.-S."/>
        </authorList>
    </citation>
    <scope>NUCLEOTIDE SEQUENCE [LARGE SCALE GENOMIC DNA]</scope>
    <source>
        <strain evidence="6 7">2012CJ34-2</strain>
    </source>
</reference>
<feature type="transmembrane region" description="Helical" evidence="5">
    <location>
        <begin position="60"/>
        <end position="80"/>
    </location>
</feature>
<comment type="caution">
    <text evidence="6">The sequence shown here is derived from an EMBL/GenBank/DDBJ whole genome shotgun (WGS) entry which is preliminary data.</text>
</comment>
<dbReference type="InterPro" id="IPR019109">
    <property type="entry name" value="MamF_MmsF"/>
</dbReference>
<dbReference type="Pfam" id="PF09685">
    <property type="entry name" value="MamF_MmsF"/>
    <property type="match status" value="1"/>
</dbReference>
<evidence type="ECO:0000313" key="7">
    <source>
        <dbReference type="Proteomes" id="UP001203338"/>
    </source>
</evidence>
<keyword evidence="4 5" id="KW-0472">Membrane</keyword>
<dbReference type="Proteomes" id="UP001203338">
    <property type="component" value="Unassembled WGS sequence"/>
</dbReference>
<feature type="transmembrane region" description="Helical" evidence="5">
    <location>
        <begin position="86"/>
        <end position="105"/>
    </location>
</feature>
<dbReference type="EMBL" id="JAMFLX010000031">
    <property type="protein sequence ID" value="MCL6271712.1"/>
    <property type="molecule type" value="Genomic_DNA"/>
</dbReference>
<keyword evidence="7" id="KW-1185">Reference proteome</keyword>
<keyword evidence="2 5" id="KW-0812">Transmembrane</keyword>
<keyword evidence="3 5" id="KW-1133">Transmembrane helix</keyword>
<proteinExistence type="predicted"/>
<name>A0ABT0PJZ7_9GAMM</name>
<evidence type="ECO:0000256" key="4">
    <source>
        <dbReference type="ARBA" id="ARBA00023136"/>
    </source>
</evidence>
<evidence type="ECO:0000313" key="6">
    <source>
        <dbReference type="EMBL" id="MCL6271712.1"/>
    </source>
</evidence>
<evidence type="ECO:0000256" key="2">
    <source>
        <dbReference type="ARBA" id="ARBA00022692"/>
    </source>
</evidence>
<accession>A0ABT0PJZ7</accession>